<dbReference type="GO" id="GO:0000272">
    <property type="term" value="P:polysaccharide catabolic process"/>
    <property type="evidence" value="ECO:0007669"/>
    <property type="project" value="InterPro"/>
</dbReference>
<comment type="caution">
    <text evidence="3">The sequence shown here is derived from an EMBL/GenBank/DDBJ whole genome shotgun (WGS) entry which is preliminary data.</text>
</comment>
<dbReference type="SUPFAM" id="SSF49363">
    <property type="entry name" value="Purple acid phosphatase, N-terminal domain"/>
    <property type="match status" value="1"/>
</dbReference>
<evidence type="ECO:0008006" key="5">
    <source>
        <dbReference type="Google" id="ProtNLM"/>
    </source>
</evidence>
<proteinExistence type="predicted"/>
<dbReference type="InterPro" id="IPR015914">
    <property type="entry name" value="PAPs_N"/>
</dbReference>
<feature type="domain" description="Dockerin" evidence="2">
    <location>
        <begin position="251"/>
        <end position="319"/>
    </location>
</feature>
<reference evidence="3 4" key="1">
    <citation type="journal article" date="2016" name="Nat. Commun.">
        <title>Thousands of microbial genomes shed light on interconnected biogeochemical processes in an aquifer system.</title>
        <authorList>
            <person name="Anantharaman K."/>
            <person name="Brown C.T."/>
            <person name="Hug L.A."/>
            <person name="Sharon I."/>
            <person name="Castelle C.J."/>
            <person name="Probst A.J."/>
            <person name="Thomas B.C."/>
            <person name="Singh A."/>
            <person name="Wilkins M.J."/>
            <person name="Karaoz U."/>
            <person name="Brodie E.L."/>
            <person name="Williams K.H."/>
            <person name="Hubbard S.S."/>
            <person name="Banfield J.F."/>
        </authorList>
    </citation>
    <scope>NUCLEOTIDE SEQUENCE [LARGE SCALE GENOMIC DNA]</scope>
</reference>
<dbReference type="GO" id="GO:0004553">
    <property type="term" value="F:hydrolase activity, hydrolyzing O-glycosyl compounds"/>
    <property type="evidence" value="ECO:0007669"/>
    <property type="project" value="InterPro"/>
</dbReference>
<dbReference type="EMBL" id="MFDT01000043">
    <property type="protein sequence ID" value="OGE64758.1"/>
    <property type="molecule type" value="Genomic_DNA"/>
</dbReference>
<evidence type="ECO:0000259" key="2">
    <source>
        <dbReference type="PROSITE" id="PS51766"/>
    </source>
</evidence>
<accession>A0A1F5MHB6</accession>
<dbReference type="PROSITE" id="PS00018">
    <property type="entry name" value="EF_HAND_1"/>
    <property type="match status" value="1"/>
</dbReference>
<feature type="domain" description="Fibronectin type-III" evidence="1">
    <location>
        <begin position="44"/>
        <end position="132"/>
    </location>
</feature>
<dbReference type="CDD" id="cd00063">
    <property type="entry name" value="FN3"/>
    <property type="match status" value="1"/>
</dbReference>
<dbReference type="AlphaFoldDB" id="A0A1F5MHB6"/>
<dbReference type="SUPFAM" id="SSF63446">
    <property type="entry name" value="Type I dockerin domain"/>
    <property type="match status" value="1"/>
</dbReference>
<dbReference type="InterPro" id="IPR018247">
    <property type="entry name" value="EF_Hand_1_Ca_BS"/>
</dbReference>
<dbReference type="PROSITE" id="PS50853">
    <property type="entry name" value="FN3"/>
    <property type="match status" value="1"/>
</dbReference>
<dbReference type="SMART" id="SM00060">
    <property type="entry name" value="FN3"/>
    <property type="match status" value="1"/>
</dbReference>
<dbReference type="Proteomes" id="UP000178859">
    <property type="component" value="Unassembled WGS sequence"/>
</dbReference>
<gene>
    <name evidence="3" type="ORF">A3I48_04235</name>
</gene>
<dbReference type="GO" id="GO:0046872">
    <property type="term" value="F:metal ion binding"/>
    <property type="evidence" value="ECO:0007669"/>
    <property type="project" value="InterPro"/>
</dbReference>
<dbReference type="PROSITE" id="PS51766">
    <property type="entry name" value="DOCKERIN"/>
    <property type="match status" value="1"/>
</dbReference>
<organism evidence="3 4">
    <name type="scientific">Candidatus Daviesbacteria bacterium RIFCSPLOWO2_02_FULL_36_7</name>
    <dbReference type="NCBI Taxonomy" id="1797792"/>
    <lineage>
        <taxon>Bacteria</taxon>
        <taxon>Candidatus Daviesiibacteriota</taxon>
    </lineage>
</organism>
<sequence length="319" mass="34441">MNFINKFKIPTLLGISIILLGLASGVYLVLREQIFFSQAAPNLTPQNITQTNITEGSIVISWQTSSSVVSFITFGQNNPSEQTVLDDRDSNPTPHLIHYVTLKNLLPKTTYQYKIMSGKFASDVKKFQTAGPVTSNGEFTPIIGSVLDGNIPVDDGVVYLSISGAFTQSSLVKSGGNFLIPLSQIRKEDLSDIYPLAAGTIIKLTIRSDKGEANILSSLKTNSVPLPGIKLGQNIDLTAPEETPAPSPSVTNINKYDLNNDGKVNSIDYLLLPPCLGKKPSTVLPGNKSCIKADINDGGTIDKEDQDLMTQKLKELSSQ</sequence>
<dbReference type="InterPro" id="IPR016134">
    <property type="entry name" value="Dockerin_dom"/>
</dbReference>
<dbReference type="InterPro" id="IPR002105">
    <property type="entry name" value="Dockerin_1_rpt"/>
</dbReference>
<dbReference type="InterPro" id="IPR003961">
    <property type="entry name" value="FN3_dom"/>
</dbReference>
<dbReference type="Pfam" id="PF16656">
    <property type="entry name" value="Pur_ac_phosph_N"/>
    <property type="match status" value="1"/>
</dbReference>
<name>A0A1F5MHB6_9BACT</name>
<dbReference type="Gene3D" id="2.60.40.380">
    <property type="entry name" value="Purple acid phosphatase-like, N-terminal"/>
    <property type="match status" value="1"/>
</dbReference>
<dbReference type="Pfam" id="PF00404">
    <property type="entry name" value="Dockerin_1"/>
    <property type="match status" value="1"/>
</dbReference>
<dbReference type="GO" id="GO:0003993">
    <property type="term" value="F:acid phosphatase activity"/>
    <property type="evidence" value="ECO:0007669"/>
    <property type="project" value="InterPro"/>
</dbReference>
<protein>
    <recommendedName>
        <fullName evidence="5">Fibronectin type-III domain-containing protein</fullName>
    </recommendedName>
</protein>
<evidence type="ECO:0000313" key="3">
    <source>
        <dbReference type="EMBL" id="OGE64758.1"/>
    </source>
</evidence>
<evidence type="ECO:0000313" key="4">
    <source>
        <dbReference type="Proteomes" id="UP000178859"/>
    </source>
</evidence>
<evidence type="ECO:0000259" key="1">
    <source>
        <dbReference type="PROSITE" id="PS50853"/>
    </source>
</evidence>
<dbReference type="InterPro" id="IPR036439">
    <property type="entry name" value="Dockerin_dom_sf"/>
</dbReference>
<dbReference type="InterPro" id="IPR008963">
    <property type="entry name" value="Purple_acid_Pase-like_N"/>
</dbReference>
<dbReference type="Gene3D" id="1.10.1330.10">
    <property type="entry name" value="Dockerin domain"/>
    <property type="match status" value="1"/>
</dbReference>